<gene>
    <name evidence="3" type="ORF">EB820_14500</name>
</gene>
<accession>A0A3M8ASE6</accession>
<comment type="caution">
    <text evidence="3">The sequence shown here is derived from an EMBL/GenBank/DDBJ whole genome shotgun (WGS) entry which is preliminary data.</text>
</comment>
<evidence type="ECO:0000313" key="4">
    <source>
        <dbReference type="Proteomes" id="UP000276178"/>
    </source>
</evidence>
<dbReference type="Pfam" id="PF17289">
    <property type="entry name" value="Terminase_6C"/>
    <property type="match status" value="1"/>
</dbReference>
<dbReference type="Gene3D" id="3.40.50.300">
    <property type="entry name" value="P-loop containing nucleotide triphosphate hydrolases"/>
    <property type="match status" value="1"/>
</dbReference>
<evidence type="ECO:0000259" key="2">
    <source>
        <dbReference type="Pfam" id="PF17289"/>
    </source>
</evidence>
<dbReference type="InterPro" id="IPR035421">
    <property type="entry name" value="Terminase_6C"/>
</dbReference>
<proteinExistence type="predicted"/>
<dbReference type="Proteomes" id="UP000276178">
    <property type="component" value="Unassembled WGS sequence"/>
</dbReference>
<evidence type="ECO:0000313" key="3">
    <source>
        <dbReference type="EMBL" id="RNB54120.1"/>
    </source>
</evidence>
<feature type="domain" description="Terminase large subunit gp17-like C-terminal" evidence="2">
    <location>
        <begin position="370"/>
        <end position="529"/>
    </location>
</feature>
<dbReference type="Gene3D" id="3.30.420.240">
    <property type="match status" value="1"/>
</dbReference>
<sequence>MALPLLFYLKGCETVAALTKKQKLEKIMGSFELFAKNFIYITDTKNQKVKFNLNSAQIELDELIENNRFVVVNKARKAGVSTYMLAAALWRCCTRENESILIVSYKTDSSKYLFETLKKMNMWLPRDQYPDLFPETKRDSRDELLFENGSRVVCAVAGNKEIARGFSPTWTHLSEFAHYANQEKQLLSVEQALIDNGKLTIETTSNGTNNHYYKLFMSAYKGNSKYKPYFIPFYHELYKEQNRNQHDEAEEWFKANNKGNRLREKDLEPDEKILFEKGANLRFLMWRRYKLLDMTLQEFYQEYPSNPMESFISTGQSVFDQSKVLERLNYILEPLSTNEVYSQLPDVLKLYINRGLYIYKLPKKGIKMFGGVDTASGSGGDYSTVTIFDNEGEQVLSFYHNKVPVYLFAEIVDTIGKWCNYAYLAIERNNLGLPLIERLRKDYEYMNLLKQKVFDQKGKKKLQLGWTTTNTSKSIMISDFKEQFERGFINLHCKETLQQMQIFQEVDGKMNNKKGEGNHDDLIVAAALACQAMKQNKYYVDIA</sequence>
<reference evidence="3 4" key="1">
    <citation type="submission" date="2018-10" db="EMBL/GenBank/DDBJ databases">
        <title>Phylogenomics of Brevibacillus.</title>
        <authorList>
            <person name="Dunlap C."/>
        </authorList>
    </citation>
    <scope>NUCLEOTIDE SEQUENCE [LARGE SCALE GENOMIC DNA]</scope>
    <source>
        <strain evidence="3 4">NRRL NRS 1219</strain>
    </source>
</reference>
<dbReference type="InterPro" id="IPR027417">
    <property type="entry name" value="P-loop_NTPase"/>
</dbReference>
<evidence type="ECO:0000256" key="1">
    <source>
        <dbReference type="ARBA" id="ARBA00022612"/>
    </source>
</evidence>
<keyword evidence="1" id="KW-1188">Viral release from host cell</keyword>
<name>A0A3M8ASE6_9BACL</name>
<dbReference type="OrthoDB" id="9768556at2"/>
<protein>
    <submittedName>
        <fullName evidence="3">DNA packaging protein</fullName>
    </submittedName>
</protein>
<dbReference type="AlphaFoldDB" id="A0A3M8ASE6"/>
<dbReference type="EMBL" id="RHHN01000042">
    <property type="protein sequence ID" value="RNB54120.1"/>
    <property type="molecule type" value="Genomic_DNA"/>
</dbReference>
<organism evidence="3 4">
    <name type="scientific">Brevibacillus agri</name>
    <dbReference type="NCBI Taxonomy" id="51101"/>
    <lineage>
        <taxon>Bacteria</taxon>
        <taxon>Bacillati</taxon>
        <taxon>Bacillota</taxon>
        <taxon>Bacilli</taxon>
        <taxon>Bacillales</taxon>
        <taxon>Paenibacillaceae</taxon>
        <taxon>Brevibacillus</taxon>
    </lineage>
</organism>